<dbReference type="PROSITE" id="PS51194">
    <property type="entry name" value="HELICASE_CTER"/>
    <property type="match status" value="1"/>
</dbReference>
<dbReference type="AlphaFoldDB" id="A0A397B629"/>
<dbReference type="EMBL" id="QUTF01013493">
    <property type="protein sequence ID" value="RHZ17588.1"/>
    <property type="molecule type" value="Genomic_DNA"/>
</dbReference>
<dbReference type="InterPro" id="IPR027417">
    <property type="entry name" value="P-loop_NTPase"/>
</dbReference>
<evidence type="ECO:0000313" key="20">
    <source>
        <dbReference type="EMBL" id="RHY13107.1"/>
    </source>
</evidence>
<dbReference type="PANTHER" id="PTHR24031">
    <property type="entry name" value="RNA HELICASE"/>
    <property type="match status" value="1"/>
</dbReference>
<feature type="compositionally biased region" description="Polar residues" evidence="14">
    <location>
        <begin position="780"/>
        <end position="789"/>
    </location>
</feature>
<feature type="transmembrane region" description="Helical" evidence="15">
    <location>
        <begin position="192"/>
        <end position="212"/>
    </location>
</feature>
<dbReference type="PROSITE" id="PS51192">
    <property type="entry name" value="HELICASE_ATP_BIND_1"/>
    <property type="match status" value="1"/>
</dbReference>
<dbReference type="GO" id="GO:0016787">
    <property type="term" value="F:hydrolase activity"/>
    <property type="evidence" value="ECO:0007669"/>
    <property type="project" value="UniProtKB-KW"/>
</dbReference>
<evidence type="ECO:0000256" key="14">
    <source>
        <dbReference type="SAM" id="MobiDB-lite"/>
    </source>
</evidence>
<sequence>MSSAISSSSWRHAVLTLLMLLPFTSAANITIPGNSTFDNQINQILHWDGTRESLGVGPDVIAALAIAAGFTIAFFGYKLIRPAMFVAGFAIGSVLCFVACEKIFREKAYVEAACWVAFALGGLIVGALVVWLYKVGIFLVGAFAGLLLATQLHTSFGHAIYPSEPQIVLIVLLVICGLACGVVAVVIERPSLIIATSWAGAVTGVWGIGFFAGNYPNAANLKQHVDANGAWHVNIPVEWWGYLVASVVLALLGMHLRSVRSVLVLSGQGPKIWFNMSTSADHEAEDALMEAPVAQQDSRYFSEELFESLPLSEPTQRILKELNFVKMTKIQAKSIRPLLSGSDLLGAAKTGSGKTLSFLIPAVELLYKVKFTARKGTGCMVISPTRELALQIYGVVKEITKYHTQTHGIVMGGANRRAEAERLVKGVNILVATPGRLLDHLQNTKGFIYHNLQIFVIDEADRILSIGFEEEMRQIIKCIPKTRQTMLFSATQTKKVEDLIKVSMQGTPVYVGVEDDANTEATVQTLEQGYVCPSIQYITYVVTPSDKRFLLLFTFLKKNLHKKVMVFFSSCNAVKFYGELLNYIDVPVLDIHGKQKQNKRTTTFFQFCGAKTGILLCTDVAARGLDIPAVDWIIQFDPPDDPKEYIHRVGRTARGATGSGKALLMLLPEELGFLKYLKAAKVGLSEYDFPTKKIAQVEAQLMKLVEKTYYLHKSAKEAYRSYLLAYASHGLKNIFDVGTLDLQAVAKSFGLTVPPKVTLPVKTAGKDGKKRNREDGGTKYSKSGHQFSADNPYGKKAKHDSRQFAH</sequence>
<dbReference type="CDD" id="cd17942">
    <property type="entry name" value="DEADc_DDX18"/>
    <property type="match status" value="1"/>
</dbReference>
<comment type="subcellular location">
    <subcellularLocation>
        <location evidence="1">Membrane</location>
        <topology evidence="1">Multi-pass membrane protein</topology>
    </subcellularLocation>
</comment>
<evidence type="ECO:0000256" key="16">
    <source>
        <dbReference type="SAM" id="SignalP"/>
    </source>
</evidence>
<keyword evidence="9 15" id="KW-0472">Membrane</keyword>
<evidence type="ECO:0000256" key="4">
    <source>
        <dbReference type="ARBA" id="ARBA00022801"/>
    </source>
</evidence>
<feature type="transmembrane region" description="Helical" evidence="15">
    <location>
        <begin position="60"/>
        <end position="77"/>
    </location>
</feature>
<dbReference type="CDD" id="cd18787">
    <property type="entry name" value="SF2_C_DEAD"/>
    <property type="match status" value="1"/>
</dbReference>
<evidence type="ECO:0000259" key="17">
    <source>
        <dbReference type="PROSITE" id="PS51192"/>
    </source>
</evidence>
<dbReference type="Pfam" id="PF13886">
    <property type="entry name" value="TM7S3_TM198"/>
    <property type="match status" value="1"/>
</dbReference>
<dbReference type="InterPro" id="IPR025256">
    <property type="entry name" value="TM7S3/TM198-like_dom"/>
</dbReference>
<evidence type="ECO:0000313" key="22">
    <source>
        <dbReference type="EMBL" id="RHZ17588.1"/>
    </source>
</evidence>
<dbReference type="InterPro" id="IPR001650">
    <property type="entry name" value="Helicase_C-like"/>
</dbReference>
<dbReference type="Proteomes" id="UP000266239">
    <property type="component" value="Unassembled WGS sequence"/>
</dbReference>
<comment type="catalytic activity">
    <reaction evidence="11 13">
        <text>ATP + H2O = ADP + phosphate + H(+)</text>
        <dbReference type="Rhea" id="RHEA:13065"/>
        <dbReference type="ChEBI" id="CHEBI:15377"/>
        <dbReference type="ChEBI" id="CHEBI:15378"/>
        <dbReference type="ChEBI" id="CHEBI:30616"/>
        <dbReference type="ChEBI" id="CHEBI:43474"/>
        <dbReference type="ChEBI" id="CHEBI:456216"/>
        <dbReference type="EC" id="3.6.4.13"/>
    </reaction>
</comment>
<name>A0A397B629_APHAT</name>
<feature type="transmembrane region" description="Helical" evidence="15">
    <location>
        <begin position="138"/>
        <end position="161"/>
    </location>
</feature>
<keyword evidence="7 13" id="KW-0694">RNA-binding</keyword>
<dbReference type="Pfam" id="PF13959">
    <property type="entry name" value="CTE_SPB4"/>
    <property type="match status" value="1"/>
</dbReference>
<dbReference type="GO" id="GO:0016020">
    <property type="term" value="C:membrane"/>
    <property type="evidence" value="ECO:0007669"/>
    <property type="project" value="UniProtKB-SubCell"/>
</dbReference>
<evidence type="ECO:0000256" key="15">
    <source>
        <dbReference type="SAM" id="Phobius"/>
    </source>
</evidence>
<evidence type="ECO:0000313" key="23">
    <source>
        <dbReference type="Proteomes" id="UP000265716"/>
    </source>
</evidence>
<evidence type="ECO:0000256" key="1">
    <source>
        <dbReference type="ARBA" id="ARBA00004141"/>
    </source>
</evidence>
<reference evidence="23 24" key="1">
    <citation type="submission" date="2018-08" db="EMBL/GenBank/DDBJ databases">
        <title>Aphanomyces genome sequencing and annotation.</title>
        <authorList>
            <person name="Minardi D."/>
            <person name="Oidtmann B."/>
            <person name="Van Der Giezen M."/>
            <person name="Studholme D.J."/>
        </authorList>
    </citation>
    <scope>NUCLEOTIDE SEQUENCE [LARGE SCALE GENOMIC DNA]</scope>
    <source>
        <strain evidence="22 25">FDL457</strain>
        <strain evidence="21 23">SA</strain>
        <strain evidence="20 24">Yx</strain>
    </source>
</reference>
<evidence type="ECO:0000256" key="10">
    <source>
        <dbReference type="ARBA" id="ARBA00024357"/>
    </source>
</evidence>
<dbReference type="VEuPathDB" id="FungiDB:H257_07093"/>
<evidence type="ECO:0000313" key="25">
    <source>
        <dbReference type="Proteomes" id="UP000286510"/>
    </source>
</evidence>
<dbReference type="SMART" id="SM01178">
    <property type="entry name" value="DUF4217"/>
    <property type="match status" value="1"/>
</dbReference>
<evidence type="ECO:0000256" key="8">
    <source>
        <dbReference type="ARBA" id="ARBA00022989"/>
    </source>
</evidence>
<dbReference type="Gene3D" id="3.40.50.300">
    <property type="entry name" value="P-loop containing nucleotide triphosphate hydrolases"/>
    <property type="match status" value="2"/>
</dbReference>
<evidence type="ECO:0000256" key="11">
    <source>
        <dbReference type="ARBA" id="ARBA00047984"/>
    </source>
</evidence>
<evidence type="ECO:0000256" key="7">
    <source>
        <dbReference type="ARBA" id="ARBA00022884"/>
    </source>
</evidence>
<feature type="transmembrane region" description="Helical" evidence="15">
    <location>
        <begin position="84"/>
        <end position="104"/>
    </location>
</feature>
<organism evidence="20 24">
    <name type="scientific">Aphanomyces astaci</name>
    <name type="common">Crayfish plague agent</name>
    <dbReference type="NCBI Taxonomy" id="112090"/>
    <lineage>
        <taxon>Eukaryota</taxon>
        <taxon>Sar</taxon>
        <taxon>Stramenopiles</taxon>
        <taxon>Oomycota</taxon>
        <taxon>Saprolegniomycetes</taxon>
        <taxon>Saprolegniales</taxon>
        <taxon>Verrucalvaceae</taxon>
        <taxon>Aphanomyces</taxon>
    </lineage>
</organism>
<dbReference type="GO" id="GO:0003723">
    <property type="term" value="F:RNA binding"/>
    <property type="evidence" value="ECO:0007669"/>
    <property type="project" value="UniProtKB-UniRule"/>
</dbReference>
<evidence type="ECO:0000256" key="3">
    <source>
        <dbReference type="ARBA" id="ARBA00022741"/>
    </source>
</evidence>
<comment type="function">
    <text evidence="13">RNA helicase.</text>
</comment>
<evidence type="ECO:0000313" key="24">
    <source>
        <dbReference type="Proteomes" id="UP000266239"/>
    </source>
</evidence>
<feature type="region of interest" description="Disordered" evidence="14">
    <location>
        <begin position="760"/>
        <end position="806"/>
    </location>
</feature>
<gene>
    <name evidence="20" type="ORF">DYB25_003874</name>
    <name evidence="22" type="ORF">DYB26_003115</name>
    <name evidence="21" type="ORF">DYB38_006603</name>
</gene>
<dbReference type="InterPro" id="IPR000629">
    <property type="entry name" value="RNA-helicase_DEAD-box_CS"/>
</dbReference>
<dbReference type="InterPro" id="IPR014014">
    <property type="entry name" value="RNA_helicase_DEAD_Q_motif"/>
</dbReference>
<dbReference type="SMART" id="SM00490">
    <property type="entry name" value="HELICc"/>
    <property type="match status" value="1"/>
</dbReference>
<evidence type="ECO:0000313" key="21">
    <source>
        <dbReference type="EMBL" id="RHY55939.1"/>
    </source>
</evidence>
<dbReference type="Pfam" id="PF00270">
    <property type="entry name" value="DEAD"/>
    <property type="match status" value="1"/>
</dbReference>
<keyword evidence="16" id="KW-0732">Signal</keyword>
<keyword evidence="5 13" id="KW-0347">Helicase</keyword>
<dbReference type="PROSITE" id="PS51195">
    <property type="entry name" value="Q_MOTIF"/>
    <property type="match status" value="1"/>
</dbReference>
<dbReference type="EMBL" id="QUTA01006007">
    <property type="protein sequence ID" value="RHY13107.1"/>
    <property type="molecule type" value="Genomic_DNA"/>
</dbReference>
<feature type="compositionally biased region" description="Basic and acidic residues" evidence="14">
    <location>
        <begin position="764"/>
        <end position="777"/>
    </location>
</feature>
<dbReference type="InterPro" id="IPR011545">
    <property type="entry name" value="DEAD/DEAH_box_helicase_dom"/>
</dbReference>
<dbReference type="FunFam" id="3.40.50.300:FF:000379">
    <property type="entry name" value="RNA helicase"/>
    <property type="match status" value="1"/>
</dbReference>
<feature type="short sequence motif" description="Q motif" evidence="12">
    <location>
        <begin position="304"/>
        <end position="332"/>
    </location>
</feature>
<feature type="transmembrane region" description="Helical" evidence="15">
    <location>
        <begin position="167"/>
        <end position="187"/>
    </location>
</feature>
<feature type="domain" description="Helicase ATP-binding" evidence="17">
    <location>
        <begin position="335"/>
        <end position="510"/>
    </location>
</feature>
<comment type="similarity">
    <text evidence="10">Belongs to the DEAD box helicase family. DDX18/HAS1 subfamily.</text>
</comment>
<dbReference type="VEuPathDB" id="FungiDB:H257_07092"/>
<keyword evidence="4 13" id="KW-0378">Hydrolase</keyword>
<evidence type="ECO:0000256" key="13">
    <source>
        <dbReference type="RuleBase" id="RU365068"/>
    </source>
</evidence>
<feature type="transmembrane region" description="Helical" evidence="15">
    <location>
        <begin position="110"/>
        <end position="131"/>
    </location>
</feature>
<keyword evidence="3 13" id="KW-0547">Nucleotide-binding</keyword>
<keyword evidence="6 13" id="KW-0067">ATP-binding</keyword>
<evidence type="ECO:0000256" key="6">
    <source>
        <dbReference type="ARBA" id="ARBA00022840"/>
    </source>
</evidence>
<evidence type="ECO:0000259" key="18">
    <source>
        <dbReference type="PROSITE" id="PS51194"/>
    </source>
</evidence>
<dbReference type="GO" id="GO:0005524">
    <property type="term" value="F:ATP binding"/>
    <property type="evidence" value="ECO:0007669"/>
    <property type="project" value="UniProtKB-UniRule"/>
</dbReference>
<comment type="caution">
    <text evidence="20">The sequence shown here is derived from an EMBL/GenBank/DDBJ whole genome shotgun (WGS) entry which is preliminary data.</text>
</comment>
<dbReference type="InterPro" id="IPR025313">
    <property type="entry name" value="SPB4-like_CTE"/>
</dbReference>
<comment type="domain">
    <text evidence="13">The Q motif is unique to and characteristic of the DEAD box family of RNA helicases and controls ATP binding and hydrolysis.</text>
</comment>
<evidence type="ECO:0000256" key="9">
    <source>
        <dbReference type="ARBA" id="ARBA00023136"/>
    </source>
</evidence>
<dbReference type="EMBL" id="QUTC01005767">
    <property type="protein sequence ID" value="RHY55939.1"/>
    <property type="molecule type" value="Genomic_DNA"/>
</dbReference>
<feature type="domain" description="Helicase C-terminal" evidence="18">
    <location>
        <begin position="548"/>
        <end position="705"/>
    </location>
</feature>
<dbReference type="PROSITE" id="PS00039">
    <property type="entry name" value="DEAD_ATP_HELICASE"/>
    <property type="match status" value="1"/>
</dbReference>
<dbReference type="SMART" id="SM00487">
    <property type="entry name" value="DEXDc"/>
    <property type="match status" value="1"/>
</dbReference>
<feature type="chain" id="PRO_5035557006" description="ATP-dependent RNA helicase" evidence="16">
    <location>
        <begin position="27"/>
        <end position="806"/>
    </location>
</feature>
<dbReference type="SUPFAM" id="SSF52540">
    <property type="entry name" value="P-loop containing nucleoside triphosphate hydrolases"/>
    <property type="match status" value="2"/>
</dbReference>
<proteinExistence type="inferred from homology"/>
<evidence type="ECO:0000256" key="2">
    <source>
        <dbReference type="ARBA" id="ARBA00022692"/>
    </source>
</evidence>
<dbReference type="InterPro" id="IPR044773">
    <property type="entry name" value="DDX18/Has1_DEADc"/>
</dbReference>
<evidence type="ECO:0000259" key="19">
    <source>
        <dbReference type="PROSITE" id="PS51195"/>
    </source>
</evidence>
<evidence type="ECO:0000256" key="5">
    <source>
        <dbReference type="ARBA" id="ARBA00022806"/>
    </source>
</evidence>
<dbReference type="Proteomes" id="UP000286510">
    <property type="component" value="Unassembled WGS sequence"/>
</dbReference>
<dbReference type="Pfam" id="PF00271">
    <property type="entry name" value="Helicase_C"/>
    <property type="match status" value="1"/>
</dbReference>
<keyword evidence="2 15" id="KW-0812">Transmembrane</keyword>
<feature type="signal peptide" evidence="16">
    <location>
        <begin position="1"/>
        <end position="26"/>
    </location>
</feature>
<feature type="domain" description="DEAD-box RNA helicase Q" evidence="19">
    <location>
        <begin position="304"/>
        <end position="332"/>
    </location>
</feature>
<dbReference type="GO" id="GO:0003724">
    <property type="term" value="F:RNA helicase activity"/>
    <property type="evidence" value="ECO:0007669"/>
    <property type="project" value="UniProtKB-EC"/>
</dbReference>
<evidence type="ECO:0000256" key="12">
    <source>
        <dbReference type="PROSITE-ProRule" id="PRU00552"/>
    </source>
</evidence>
<dbReference type="Proteomes" id="UP000265716">
    <property type="component" value="Unassembled WGS sequence"/>
</dbReference>
<keyword evidence="8 15" id="KW-1133">Transmembrane helix</keyword>
<dbReference type="EC" id="3.6.4.13" evidence="13"/>
<accession>A0A397B629</accession>
<protein>
    <recommendedName>
        <fullName evidence="13">ATP-dependent RNA helicase</fullName>
        <ecNumber evidence="13">3.6.4.13</ecNumber>
    </recommendedName>
</protein>
<dbReference type="InterPro" id="IPR014001">
    <property type="entry name" value="Helicase_ATP-bd"/>
</dbReference>
<feature type="transmembrane region" description="Helical" evidence="15">
    <location>
        <begin position="239"/>
        <end position="256"/>
    </location>
</feature>